<evidence type="ECO:0000313" key="6">
    <source>
        <dbReference type="EMBL" id="KZU95004.1"/>
    </source>
</evidence>
<evidence type="ECO:0000313" key="10">
    <source>
        <dbReference type="Proteomes" id="UP000076989"/>
    </source>
</evidence>
<comment type="similarity">
    <text evidence="3">Belongs to the SelA family.</text>
</comment>
<dbReference type="PANTHER" id="PTHR32328">
    <property type="entry name" value="L-SERYL-TRNA(SEC) SELENIUM TRANSFERASE"/>
    <property type="match status" value="1"/>
</dbReference>
<comment type="caution">
    <text evidence="6">The sequence shown here is derived from an EMBL/GenBank/DDBJ whole genome shotgun (WGS) entry which is preliminary data.</text>
</comment>
<dbReference type="PATRIC" id="fig|1590.142.peg.236"/>
<dbReference type="Proteomes" id="UP000076882">
    <property type="component" value="Unassembled WGS sequence"/>
</dbReference>
<dbReference type="EMBL" id="LUWI01000005">
    <property type="protein sequence ID" value="KZU08667.1"/>
    <property type="molecule type" value="Genomic_DNA"/>
</dbReference>
<keyword evidence="6" id="KW-0808">Transferase</keyword>
<name>A0A0R2GGT9_LACPN</name>
<dbReference type="InterPro" id="IPR018319">
    <property type="entry name" value="SelA-like"/>
</dbReference>
<protein>
    <submittedName>
        <fullName evidence="5">D-Glucosaminate-6-phosphate ammonia-lyase</fullName>
    </submittedName>
    <submittedName>
        <fullName evidence="6">L-seryl-tRNA selenium transferase-relatedprotein</fullName>
    </submittedName>
</protein>
<dbReference type="FunFam" id="3.40.640.10:FF:000056">
    <property type="entry name" value="SelA-like pyridoxal phosphate-dependent enzyme"/>
    <property type="match status" value="1"/>
</dbReference>
<feature type="modified residue" description="N6-(pyridoxal phosphate)lysine" evidence="4">
    <location>
        <position position="211"/>
    </location>
</feature>
<dbReference type="Proteomes" id="UP000076989">
    <property type="component" value="Unassembled WGS sequence"/>
</dbReference>
<evidence type="ECO:0000313" key="5">
    <source>
        <dbReference type="EMBL" id="KZU08667.1"/>
    </source>
</evidence>
<dbReference type="AlphaFoldDB" id="A0A0R2GGT9"/>
<accession>A0A0R2GGT9</accession>
<dbReference type="InterPro" id="IPR015421">
    <property type="entry name" value="PyrdxlP-dep_Trfase_major"/>
</dbReference>
<sequence length="366" mass="39615">MDIYEKYGLKPVINADGKMTILGVSQVSDQVAAAQKQGAQNFFEMAELTVQTGRYLADLIGSEDALIVNSASAGIAQVLAGIIGRGNAYHVTHPYTTQITQREVIMPLGHDVDYGAPVDVMLAVAGAQPVLAGYANRCTAEQLAMQITPQTVAILYIKSHHTVQKSMLTIADALQVAHDHHLPLVLDAAAEGDLRRYLQLGVDVVIYSGAKAISGPASGLVLGRQTYVEWARQQNYGIGRAMKIGKENILGLVAAVEQYLTTGPESGASMKARLAPFIAELQTLPNVQVEMVQDGAGRDIFRASVRIAEAAKICQALRQGRPAIYPREYRVNEGLIEFDIRALTSAEMTQIVERLRTIIEEESTCN</sequence>
<dbReference type="SUPFAM" id="SSF53383">
    <property type="entry name" value="PLP-dependent transferases"/>
    <property type="match status" value="1"/>
</dbReference>
<dbReference type="Proteomes" id="UP000076872">
    <property type="component" value="Unassembled WGS sequence"/>
</dbReference>
<evidence type="ECO:0000256" key="1">
    <source>
        <dbReference type="ARBA" id="ARBA00001933"/>
    </source>
</evidence>
<evidence type="ECO:0000313" key="8">
    <source>
        <dbReference type="Proteomes" id="UP000076872"/>
    </source>
</evidence>
<dbReference type="PANTHER" id="PTHR32328:SF0">
    <property type="entry name" value="L-SERYL-TRNA(SEC) SELENIUM TRANSFERASE"/>
    <property type="match status" value="1"/>
</dbReference>
<dbReference type="InterPro" id="IPR006337">
    <property type="entry name" value="DgaE-like"/>
</dbReference>
<keyword evidence="2 4" id="KW-0663">Pyridoxal phosphate</keyword>
<dbReference type="GO" id="GO:0004125">
    <property type="term" value="F:L-seryl-tRNA(Sec) selenium transferase activity"/>
    <property type="evidence" value="ECO:0007669"/>
    <property type="project" value="TreeGrafter"/>
</dbReference>
<evidence type="ECO:0000256" key="3">
    <source>
        <dbReference type="ARBA" id="ARBA00044507"/>
    </source>
</evidence>
<dbReference type="EMBL" id="LUXO01000006">
    <property type="protein sequence ID" value="KZV06219.1"/>
    <property type="molecule type" value="Genomic_DNA"/>
</dbReference>
<dbReference type="NCBIfam" id="TIGR01437">
    <property type="entry name" value="selA_rel"/>
    <property type="match status" value="1"/>
</dbReference>
<dbReference type="SMR" id="A0A0R2GGT9"/>
<evidence type="ECO:0000256" key="2">
    <source>
        <dbReference type="ARBA" id="ARBA00022898"/>
    </source>
</evidence>
<dbReference type="EMBL" id="LUXM01000028">
    <property type="protein sequence ID" value="KZU95004.1"/>
    <property type="molecule type" value="Genomic_DNA"/>
</dbReference>
<dbReference type="OMA" id="TCAIEHY"/>
<dbReference type="InterPro" id="IPR015424">
    <property type="entry name" value="PyrdxlP-dep_Trfase"/>
</dbReference>
<dbReference type="Gene3D" id="3.40.640.10">
    <property type="entry name" value="Type I PLP-dependent aspartate aminotransferase-like (Major domain)"/>
    <property type="match status" value="1"/>
</dbReference>
<evidence type="ECO:0000313" key="7">
    <source>
        <dbReference type="EMBL" id="KZV06219.1"/>
    </source>
</evidence>
<gene>
    <name evidence="6" type="ORF">Lp19_1793</name>
    <name evidence="7" type="ORF">NAB2_0289</name>
    <name evidence="5" type="ORF">Nizo2260_0320</name>
</gene>
<proteinExistence type="inferred from homology"/>
<dbReference type="Pfam" id="PF03841">
    <property type="entry name" value="SelA"/>
    <property type="match status" value="1"/>
</dbReference>
<organism evidence="6 9">
    <name type="scientific">Lactiplantibacillus plantarum</name>
    <name type="common">Lactobacillus plantarum</name>
    <dbReference type="NCBI Taxonomy" id="1590"/>
    <lineage>
        <taxon>Bacteria</taxon>
        <taxon>Bacillati</taxon>
        <taxon>Bacillota</taxon>
        <taxon>Bacilli</taxon>
        <taxon>Lactobacillales</taxon>
        <taxon>Lactobacillaceae</taxon>
        <taxon>Lactiplantibacillus</taxon>
    </lineage>
</organism>
<dbReference type="KEGG" id="lpb:SH83_01055"/>
<evidence type="ECO:0000256" key="4">
    <source>
        <dbReference type="PIRSR" id="PIRSR618319-50"/>
    </source>
</evidence>
<comment type="cofactor">
    <cofactor evidence="1 4">
        <name>pyridoxal 5'-phosphate</name>
        <dbReference type="ChEBI" id="CHEBI:597326"/>
    </cofactor>
</comment>
<evidence type="ECO:0000313" key="9">
    <source>
        <dbReference type="Proteomes" id="UP000076882"/>
    </source>
</evidence>
<reference evidence="8 9" key="1">
    <citation type="submission" date="2016-03" db="EMBL/GenBank/DDBJ databases">
        <title>Comparative genomics of 54 Lactobacillus plantarum strains reveals genomic uncoupling from niche constraints.</title>
        <authorList>
            <person name="Martino M.E."/>
        </authorList>
    </citation>
    <scope>NUCLEOTIDE SEQUENCE [LARGE SCALE GENOMIC DNA]</scope>
    <source>
        <strain evidence="6 9">19.1</strain>
        <strain evidence="7 8">NAB2</strain>
        <strain evidence="5 10">Nizo2260</strain>
    </source>
</reference>
<dbReference type="RefSeq" id="WP_011100937.1">
    <property type="nucleotide sequence ID" value="NZ_BAAFRT010000001.1"/>
</dbReference>